<name>A0ABW5LLU8_9FLAO</name>
<dbReference type="InterPro" id="IPR013216">
    <property type="entry name" value="Methyltransf_11"/>
</dbReference>
<dbReference type="CDD" id="cd02440">
    <property type="entry name" value="AdoMet_MTases"/>
    <property type="match status" value="1"/>
</dbReference>
<dbReference type="Gene3D" id="3.40.50.150">
    <property type="entry name" value="Vaccinia Virus protein VP39"/>
    <property type="match status" value="1"/>
</dbReference>
<organism evidence="2 3">
    <name type="scientific">Pseudotenacibaculum haliotis</name>
    <dbReference type="NCBI Taxonomy" id="1862138"/>
    <lineage>
        <taxon>Bacteria</taxon>
        <taxon>Pseudomonadati</taxon>
        <taxon>Bacteroidota</taxon>
        <taxon>Flavobacteriia</taxon>
        <taxon>Flavobacteriales</taxon>
        <taxon>Flavobacteriaceae</taxon>
        <taxon>Pseudotenacibaculum</taxon>
    </lineage>
</organism>
<comment type="caution">
    <text evidence="2">The sequence shown here is derived from an EMBL/GenBank/DDBJ whole genome shotgun (WGS) entry which is preliminary data.</text>
</comment>
<keyword evidence="2" id="KW-0808">Transferase</keyword>
<sequence>MTTNESECQVSKVNYTEHWDKAYTKNPTEKLGWYEEKSTQTLELISKTQLPKDASILHVGAGSSTLIDDMVEEGYTNQIANDLSAKSLQDLEERLGEKSDLVNFIVDDLIKPEKLNTLEGVDLWNDRAVLHFFLKEEEQKAYFDLVRKVVKHNGFVLIAVFALDGAEKCCGLPLQRYNVQMLQDNLGSEFTLQESFDYTFVNPYGGERPYVYALFQRKN</sequence>
<gene>
    <name evidence="2" type="ORF">ACFSRZ_00485</name>
</gene>
<evidence type="ECO:0000313" key="2">
    <source>
        <dbReference type="EMBL" id="MFD2565823.1"/>
    </source>
</evidence>
<evidence type="ECO:0000313" key="3">
    <source>
        <dbReference type="Proteomes" id="UP001597508"/>
    </source>
</evidence>
<feature type="domain" description="Methyltransferase type 11" evidence="1">
    <location>
        <begin position="57"/>
        <end position="158"/>
    </location>
</feature>
<dbReference type="PANTHER" id="PTHR12843:SF5">
    <property type="entry name" value="EEF1A LYSINE METHYLTRANSFERASE 2"/>
    <property type="match status" value="1"/>
</dbReference>
<dbReference type="Proteomes" id="UP001597508">
    <property type="component" value="Unassembled WGS sequence"/>
</dbReference>
<keyword evidence="3" id="KW-1185">Reference proteome</keyword>
<dbReference type="PANTHER" id="PTHR12843">
    <property type="entry name" value="PROTEIN-LYSINE N-METHYLTRANSFERASE METTL10"/>
    <property type="match status" value="1"/>
</dbReference>
<dbReference type="GO" id="GO:0032259">
    <property type="term" value="P:methylation"/>
    <property type="evidence" value="ECO:0007669"/>
    <property type="project" value="UniProtKB-KW"/>
</dbReference>
<dbReference type="Pfam" id="PF08241">
    <property type="entry name" value="Methyltransf_11"/>
    <property type="match status" value="1"/>
</dbReference>
<protein>
    <submittedName>
        <fullName evidence="2">Methyltransferase domain-containing protein</fullName>
    </submittedName>
</protein>
<dbReference type="InterPro" id="IPR029063">
    <property type="entry name" value="SAM-dependent_MTases_sf"/>
</dbReference>
<keyword evidence="2" id="KW-0489">Methyltransferase</keyword>
<reference evidence="3" key="1">
    <citation type="journal article" date="2019" name="Int. J. Syst. Evol. Microbiol.">
        <title>The Global Catalogue of Microorganisms (GCM) 10K type strain sequencing project: providing services to taxonomists for standard genome sequencing and annotation.</title>
        <authorList>
            <consortium name="The Broad Institute Genomics Platform"/>
            <consortium name="The Broad Institute Genome Sequencing Center for Infectious Disease"/>
            <person name="Wu L."/>
            <person name="Ma J."/>
        </authorList>
    </citation>
    <scope>NUCLEOTIDE SEQUENCE [LARGE SCALE GENOMIC DNA]</scope>
    <source>
        <strain evidence="3">KCTC 52127</strain>
    </source>
</reference>
<proteinExistence type="predicted"/>
<accession>A0ABW5LLU8</accession>
<dbReference type="EMBL" id="JBHULH010000001">
    <property type="protein sequence ID" value="MFD2565823.1"/>
    <property type="molecule type" value="Genomic_DNA"/>
</dbReference>
<evidence type="ECO:0000259" key="1">
    <source>
        <dbReference type="Pfam" id="PF08241"/>
    </source>
</evidence>
<dbReference type="SUPFAM" id="SSF53335">
    <property type="entry name" value="S-adenosyl-L-methionine-dependent methyltransferases"/>
    <property type="match status" value="1"/>
</dbReference>
<dbReference type="RefSeq" id="WP_379664549.1">
    <property type="nucleotide sequence ID" value="NZ_JBHULH010000001.1"/>
</dbReference>
<dbReference type="GO" id="GO:0008168">
    <property type="term" value="F:methyltransferase activity"/>
    <property type="evidence" value="ECO:0007669"/>
    <property type="project" value="UniProtKB-KW"/>
</dbReference>